<proteinExistence type="predicted"/>
<reference evidence="1" key="1">
    <citation type="submission" date="2020-09" db="EMBL/GenBank/DDBJ databases">
        <title>Genome-Enabled Discovery of Anthraquinone Biosynthesis in Senna tora.</title>
        <authorList>
            <person name="Kang S.-H."/>
            <person name="Pandey R.P."/>
            <person name="Lee C.-M."/>
            <person name="Sim J.-S."/>
            <person name="Jeong J.-T."/>
            <person name="Choi B.-S."/>
            <person name="Jung M."/>
            <person name="Ginzburg D."/>
            <person name="Zhao K."/>
            <person name="Won S.Y."/>
            <person name="Oh T.-J."/>
            <person name="Yu Y."/>
            <person name="Kim N.-H."/>
            <person name="Lee O.R."/>
            <person name="Lee T.-H."/>
            <person name="Bashyal P."/>
            <person name="Kim T.-S."/>
            <person name="Lee W.-H."/>
            <person name="Kawkins C."/>
            <person name="Kim C.-K."/>
            <person name="Kim J.S."/>
            <person name="Ahn B.O."/>
            <person name="Rhee S.Y."/>
            <person name="Sohng J.K."/>
        </authorList>
    </citation>
    <scope>NUCLEOTIDE SEQUENCE</scope>
    <source>
        <tissue evidence="1">Leaf</tissue>
    </source>
</reference>
<comment type="caution">
    <text evidence="1">The sequence shown here is derived from an EMBL/GenBank/DDBJ whole genome shotgun (WGS) entry which is preliminary data.</text>
</comment>
<name>A0A834WMH7_9FABA</name>
<evidence type="ECO:0000313" key="2">
    <source>
        <dbReference type="Proteomes" id="UP000634136"/>
    </source>
</evidence>
<protein>
    <submittedName>
        <fullName evidence="1">Uncharacterized protein</fullName>
    </submittedName>
</protein>
<sequence>MELLSIEDSSPTVYIATVVFDGGHSDDALRR</sequence>
<organism evidence="1 2">
    <name type="scientific">Senna tora</name>
    <dbReference type="NCBI Taxonomy" id="362788"/>
    <lineage>
        <taxon>Eukaryota</taxon>
        <taxon>Viridiplantae</taxon>
        <taxon>Streptophyta</taxon>
        <taxon>Embryophyta</taxon>
        <taxon>Tracheophyta</taxon>
        <taxon>Spermatophyta</taxon>
        <taxon>Magnoliopsida</taxon>
        <taxon>eudicotyledons</taxon>
        <taxon>Gunneridae</taxon>
        <taxon>Pentapetalae</taxon>
        <taxon>rosids</taxon>
        <taxon>fabids</taxon>
        <taxon>Fabales</taxon>
        <taxon>Fabaceae</taxon>
        <taxon>Caesalpinioideae</taxon>
        <taxon>Cassia clade</taxon>
        <taxon>Senna</taxon>
    </lineage>
</organism>
<dbReference type="Proteomes" id="UP000634136">
    <property type="component" value="Unassembled WGS sequence"/>
</dbReference>
<evidence type="ECO:0000313" key="1">
    <source>
        <dbReference type="EMBL" id="KAF7824691.1"/>
    </source>
</evidence>
<dbReference type="AlphaFoldDB" id="A0A834WMH7"/>
<accession>A0A834WMH7</accession>
<dbReference type="EMBL" id="JAAIUW010000007">
    <property type="protein sequence ID" value="KAF7824691.1"/>
    <property type="molecule type" value="Genomic_DNA"/>
</dbReference>
<keyword evidence="2" id="KW-1185">Reference proteome</keyword>
<gene>
    <name evidence="1" type="ORF">G2W53_022835</name>
</gene>